<dbReference type="Pfam" id="PF24793">
    <property type="entry name" value="GINT1_N"/>
    <property type="match status" value="1"/>
</dbReference>
<name>A0A5D4SUZ6_9BACI</name>
<evidence type="ECO:0000259" key="1">
    <source>
        <dbReference type="Pfam" id="PF24793"/>
    </source>
</evidence>
<dbReference type="InterPro" id="IPR056442">
    <property type="entry name" value="GINT1_N"/>
</dbReference>
<feature type="domain" description="Glucosamine inositolphosphorylceramide transferase 1 N-terminal" evidence="1">
    <location>
        <begin position="296"/>
        <end position="504"/>
    </location>
</feature>
<dbReference type="Proteomes" id="UP000322524">
    <property type="component" value="Unassembled WGS sequence"/>
</dbReference>
<accession>A0A5D4SUZ6</accession>
<dbReference type="RefSeq" id="WP_148989317.1">
    <property type="nucleotide sequence ID" value="NZ_VTEV01000006.1"/>
</dbReference>
<organism evidence="2 3">
    <name type="scientific">Sutcliffiella horikoshii</name>
    <dbReference type="NCBI Taxonomy" id="79883"/>
    <lineage>
        <taxon>Bacteria</taxon>
        <taxon>Bacillati</taxon>
        <taxon>Bacillota</taxon>
        <taxon>Bacilli</taxon>
        <taxon>Bacillales</taxon>
        <taxon>Bacillaceae</taxon>
        <taxon>Sutcliffiella</taxon>
    </lineage>
</organism>
<evidence type="ECO:0000313" key="3">
    <source>
        <dbReference type="Proteomes" id="UP000322524"/>
    </source>
</evidence>
<reference evidence="2 3" key="1">
    <citation type="submission" date="2019-08" db="EMBL/GenBank/DDBJ databases">
        <title>Bacillus genomes from the desert of Cuatro Cienegas, Coahuila.</title>
        <authorList>
            <person name="Olmedo-Alvarez G."/>
        </authorList>
    </citation>
    <scope>NUCLEOTIDE SEQUENCE [LARGE SCALE GENOMIC DNA]</scope>
    <source>
        <strain evidence="2 3">CH28_1T</strain>
    </source>
</reference>
<dbReference type="OrthoDB" id="3771157at2"/>
<comment type="caution">
    <text evidence="2">The sequence shown here is derived from an EMBL/GenBank/DDBJ whole genome shotgun (WGS) entry which is preliminary data.</text>
</comment>
<dbReference type="EMBL" id="VTEV01000006">
    <property type="protein sequence ID" value="TYS67175.1"/>
    <property type="molecule type" value="Genomic_DNA"/>
</dbReference>
<dbReference type="AlphaFoldDB" id="A0A5D4SUZ6"/>
<sequence>MHVKRRKMRFAITVKGSSLEQWKLECVERLKNMSEVEMALIIEYQVQPGNQSHSALFRAYQSVVTKRSKTLKKVPIPDHFNSIPKVRCENLWDMKSSFSKEEVSLIKEYNLDFILHLEEESMEGGVLDTAEYGVWTFIHGNPNLSSHIPGGWWEVWNNLPVTEVALCGLINGSNEGTVWRKGYFGTVKESYQKTKEILCQSTLDWPALICKEILRNPCHSPAKMESFSVNANHVMLTSTTKTAAFIFASWKRKIKKLYRKLFCYEYWNIGIVNKPIQTFLKDKNPSIDWIVQRNDCYYADPFGLIDENGIHILMEEVDHRVVKGFITGLRMKDDLQSKEKMDWDHSLFKLESHMSYPYLIEFEGVNYCIPETSEAKEVAVYKVTNGKLKKEKTIIKDFAAVDSTIVKHNGFWWLFCTRADSGPQSDNSELHIFFAKELFGEWNPHLANPVKVDVRSSRPAGTPFLFENVLIRPAQDCSETYGGRIILNEVTTLTKDKFEEVAISPIEPREDSLYPDGVHTISTIGDMTIFDGKRFDYSLFHFFRKLYKFMPVKGL</sequence>
<evidence type="ECO:0000313" key="2">
    <source>
        <dbReference type="EMBL" id="TYS67175.1"/>
    </source>
</evidence>
<dbReference type="InterPro" id="IPR023296">
    <property type="entry name" value="Glyco_hydro_beta-prop_sf"/>
</dbReference>
<gene>
    <name evidence="2" type="ORF">FZC76_16780</name>
</gene>
<dbReference type="SUPFAM" id="SSF75005">
    <property type="entry name" value="Arabinanase/levansucrase/invertase"/>
    <property type="match status" value="1"/>
</dbReference>
<proteinExistence type="predicted"/>
<protein>
    <recommendedName>
        <fullName evidence="1">Glucosamine inositolphosphorylceramide transferase 1 N-terminal domain-containing protein</fullName>
    </recommendedName>
</protein>